<dbReference type="RefSeq" id="WP_006293569.1">
    <property type="nucleotide sequence ID" value="NZ_BAUP01000081.1"/>
</dbReference>
<dbReference type="CDD" id="cd01335">
    <property type="entry name" value="Radical_SAM"/>
    <property type="match status" value="1"/>
</dbReference>
<dbReference type="GO" id="GO:0051539">
    <property type="term" value="F:4 iron, 4 sulfur cluster binding"/>
    <property type="evidence" value="ECO:0007669"/>
    <property type="project" value="UniProtKB-UniRule"/>
</dbReference>
<dbReference type="GO" id="GO:0006779">
    <property type="term" value="P:porphyrin-containing compound biosynthetic process"/>
    <property type="evidence" value="ECO:0007669"/>
    <property type="project" value="InterPro"/>
</dbReference>
<dbReference type="SMART" id="SM00729">
    <property type="entry name" value="Elp3"/>
    <property type="match status" value="1"/>
</dbReference>
<evidence type="ECO:0000256" key="6">
    <source>
        <dbReference type="ARBA" id="ARBA00022723"/>
    </source>
</evidence>
<keyword evidence="13" id="KW-1185">Reference proteome</keyword>
<organism evidence="12 13">
    <name type="scientific">Holospora elegans E1</name>
    <dbReference type="NCBI Taxonomy" id="1427503"/>
    <lineage>
        <taxon>Bacteria</taxon>
        <taxon>Pseudomonadati</taxon>
        <taxon>Pseudomonadota</taxon>
        <taxon>Alphaproteobacteria</taxon>
        <taxon>Holosporales</taxon>
        <taxon>Holosporaceae</taxon>
        <taxon>Holospora</taxon>
    </lineage>
</organism>
<comment type="subcellular location">
    <subcellularLocation>
        <location evidence="10">Cytoplasm</location>
    </subcellularLocation>
</comment>
<dbReference type="PROSITE" id="PS51918">
    <property type="entry name" value="RADICAL_SAM"/>
    <property type="match status" value="1"/>
</dbReference>
<dbReference type="SFLD" id="SFLDF00562">
    <property type="entry name" value="HemN-like__clustered_with_heat"/>
    <property type="match status" value="1"/>
</dbReference>
<dbReference type="EMBL" id="BAUP01000081">
    <property type="protein sequence ID" value="GAJ46291.1"/>
    <property type="molecule type" value="Genomic_DNA"/>
</dbReference>
<name>A0A023DXW8_9PROT</name>
<evidence type="ECO:0000256" key="4">
    <source>
        <dbReference type="ARBA" id="ARBA00022617"/>
    </source>
</evidence>
<keyword evidence="10" id="KW-0004">4Fe-4S</keyword>
<dbReference type="Gene3D" id="3.20.20.70">
    <property type="entry name" value="Aldolase class I"/>
    <property type="match status" value="1"/>
</dbReference>
<dbReference type="Pfam" id="PF04055">
    <property type="entry name" value="Radical_SAM"/>
    <property type="match status" value="1"/>
</dbReference>
<comment type="function">
    <text evidence="10">Probably acts as a heme chaperone, transferring heme to an unknown acceptor. Binds one molecule of heme per monomer, possibly covalently. Binds 1 [4Fe-4S] cluster. The cluster is coordinated with 3 cysteines and an exchangeable S-adenosyl-L-methionine.</text>
</comment>
<keyword evidence="5 10" id="KW-0949">S-adenosyl-L-methionine</keyword>
<keyword evidence="4 10" id="KW-0349">Heme</keyword>
<keyword evidence="10" id="KW-0963">Cytoplasm</keyword>
<dbReference type="PANTHER" id="PTHR13932:SF5">
    <property type="entry name" value="RADICAL S-ADENOSYL METHIONINE DOMAIN-CONTAINING PROTEIN 1, MITOCHONDRIAL"/>
    <property type="match status" value="1"/>
</dbReference>
<keyword evidence="9 10" id="KW-0143">Chaperone</keyword>
<dbReference type="STRING" id="1427503.HE1_00619"/>
<dbReference type="InterPro" id="IPR007197">
    <property type="entry name" value="rSAM"/>
</dbReference>
<dbReference type="InterPro" id="IPR013785">
    <property type="entry name" value="Aldolase_TIM"/>
</dbReference>
<dbReference type="GO" id="GO:0005737">
    <property type="term" value="C:cytoplasm"/>
    <property type="evidence" value="ECO:0007669"/>
    <property type="project" value="UniProtKB-SubCell"/>
</dbReference>
<evidence type="ECO:0000256" key="1">
    <source>
        <dbReference type="ARBA" id="ARBA00001966"/>
    </source>
</evidence>
<dbReference type="OrthoDB" id="9808022at2"/>
<protein>
    <recommendedName>
        <fullName evidence="3 10">Heme chaperone HemW</fullName>
    </recommendedName>
</protein>
<sequence length="381" mass="43996">MKKLALYIHWPFCLSICPYCDFNRGIWSKAPTQDPEIWIEAYKKEITYWRKRIGECKVTSIFFGGGTPSLMPISLLAGILQHISEVFGVLLSSIEVTLEMNPTKFETEKLQEIVALGINRISVGVQSFQDPVLKFLGRTHTKQEAKNVLTWLKKKDVRFSLDLMYAHKYHEDPENWKTELKEALQWAGSHISLYQLTLERGTLFHRRAQQEKNLILDASSAADLYLWTHHYLESLGWNGYEISNYARDAEYCEHNLTYWRYEDYLGIGAGAHSRITFSDGKYAIVNESSATSWLNSCTVYHNAVKQAVPLELCTQFKEKMLMGLRLKEGVFLDSVLPIPSKFEVKIQQLKDAGYMIEFEKRLQLTIEGKLRLDGILSFLLE</sequence>
<evidence type="ECO:0000259" key="11">
    <source>
        <dbReference type="PROSITE" id="PS51918"/>
    </source>
</evidence>
<evidence type="ECO:0000256" key="5">
    <source>
        <dbReference type="ARBA" id="ARBA00022691"/>
    </source>
</evidence>
<dbReference type="NCBIfam" id="TIGR00539">
    <property type="entry name" value="hemN_rel"/>
    <property type="match status" value="1"/>
</dbReference>
<keyword evidence="7 10" id="KW-0408">Iron</keyword>
<dbReference type="InterPro" id="IPR058240">
    <property type="entry name" value="rSAM_sf"/>
</dbReference>
<dbReference type="InterPro" id="IPR034505">
    <property type="entry name" value="Coproporphyrinogen-III_oxidase"/>
</dbReference>
<evidence type="ECO:0000256" key="2">
    <source>
        <dbReference type="ARBA" id="ARBA00006100"/>
    </source>
</evidence>
<evidence type="ECO:0000313" key="12">
    <source>
        <dbReference type="EMBL" id="GAJ46291.1"/>
    </source>
</evidence>
<evidence type="ECO:0000256" key="3">
    <source>
        <dbReference type="ARBA" id="ARBA00017228"/>
    </source>
</evidence>
<dbReference type="SFLD" id="SFLDS00029">
    <property type="entry name" value="Radical_SAM"/>
    <property type="match status" value="1"/>
</dbReference>
<dbReference type="SFLD" id="SFLDF00288">
    <property type="entry name" value="HemN-like__clustered_with_nucl"/>
    <property type="match status" value="1"/>
</dbReference>
<dbReference type="PANTHER" id="PTHR13932">
    <property type="entry name" value="COPROPORPHYRINIGEN III OXIDASE"/>
    <property type="match status" value="1"/>
</dbReference>
<dbReference type="InterPro" id="IPR006638">
    <property type="entry name" value="Elp3/MiaA/NifB-like_rSAM"/>
</dbReference>
<gene>
    <name evidence="12" type="ORF">HE1_00619</name>
</gene>
<dbReference type="GO" id="GO:0046872">
    <property type="term" value="F:metal ion binding"/>
    <property type="evidence" value="ECO:0007669"/>
    <property type="project" value="UniProtKB-UniRule"/>
</dbReference>
<dbReference type="SFLD" id="SFLDG01065">
    <property type="entry name" value="anaerobic_coproporphyrinogen-I"/>
    <property type="match status" value="1"/>
</dbReference>
<dbReference type="AlphaFoldDB" id="A0A023DXW8"/>
<evidence type="ECO:0000256" key="7">
    <source>
        <dbReference type="ARBA" id="ARBA00023004"/>
    </source>
</evidence>
<dbReference type="GO" id="GO:0004109">
    <property type="term" value="F:coproporphyrinogen oxidase activity"/>
    <property type="evidence" value="ECO:0007669"/>
    <property type="project" value="InterPro"/>
</dbReference>
<comment type="caution">
    <text evidence="12">The sequence shown here is derived from an EMBL/GenBank/DDBJ whole genome shotgun (WGS) entry which is preliminary data.</text>
</comment>
<comment type="similarity">
    <text evidence="2">Belongs to the anaerobic coproporphyrinogen-III oxidase family. HemW subfamily.</text>
</comment>
<comment type="cofactor">
    <cofactor evidence="1">
        <name>[4Fe-4S] cluster</name>
        <dbReference type="ChEBI" id="CHEBI:49883"/>
    </cofactor>
</comment>
<keyword evidence="8 10" id="KW-0411">Iron-sulfur</keyword>
<dbReference type="Proteomes" id="UP000024842">
    <property type="component" value="Unassembled WGS sequence"/>
</dbReference>
<proteinExistence type="inferred from homology"/>
<feature type="domain" description="Radical SAM core" evidence="11">
    <location>
        <begin position="1"/>
        <end position="235"/>
    </location>
</feature>
<reference evidence="12 13" key="1">
    <citation type="journal article" date="2014" name="FEMS Microbiol. Lett.">
        <title>Draft genome sequences of three Holospora species (Holospora obtusa, Holospora undulata, and Holospora elegans), endonuclear symbiotic bacteria of the ciliate Paramecium caudatum.</title>
        <authorList>
            <person name="Dohra H."/>
            <person name="Tanaka K."/>
            <person name="Suzuki T."/>
            <person name="Fujishima M."/>
            <person name="Suzuki H."/>
        </authorList>
    </citation>
    <scope>NUCLEOTIDE SEQUENCE [LARGE SCALE GENOMIC DNA]</scope>
    <source>
        <strain evidence="12 13">E1</strain>
    </source>
</reference>
<evidence type="ECO:0000256" key="10">
    <source>
        <dbReference type="RuleBase" id="RU364116"/>
    </source>
</evidence>
<evidence type="ECO:0000256" key="8">
    <source>
        <dbReference type="ARBA" id="ARBA00023014"/>
    </source>
</evidence>
<dbReference type="SUPFAM" id="SSF102114">
    <property type="entry name" value="Radical SAM enzymes"/>
    <property type="match status" value="1"/>
</dbReference>
<evidence type="ECO:0000256" key="9">
    <source>
        <dbReference type="ARBA" id="ARBA00023186"/>
    </source>
</evidence>
<accession>A0A023DXW8</accession>
<evidence type="ECO:0000313" key="13">
    <source>
        <dbReference type="Proteomes" id="UP000024842"/>
    </source>
</evidence>
<keyword evidence="6 10" id="KW-0479">Metal-binding</keyword>
<dbReference type="InterPro" id="IPR004559">
    <property type="entry name" value="HemW-like"/>
</dbReference>